<evidence type="ECO:0000256" key="3">
    <source>
        <dbReference type="ARBA" id="ARBA00022448"/>
    </source>
</evidence>
<dbReference type="PANTHER" id="PTHR30012:SF0">
    <property type="entry name" value="TYPE II SECRETION SYSTEM PROTEIN F-RELATED"/>
    <property type="match status" value="1"/>
</dbReference>
<comment type="subcellular location">
    <subcellularLocation>
        <location evidence="1">Cell inner membrane</location>
        <topology evidence="1">Multi-pass membrane protein</topology>
    </subcellularLocation>
    <subcellularLocation>
        <location evidence="9">Cell membrane</location>
        <topology evidence="9">Multi-pass membrane protein</topology>
    </subcellularLocation>
</comment>
<dbReference type="PANTHER" id="PTHR30012">
    <property type="entry name" value="GENERAL SECRETION PATHWAY PROTEIN"/>
    <property type="match status" value="1"/>
</dbReference>
<feature type="transmembrane region" description="Helical" evidence="10">
    <location>
        <begin position="212"/>
        <end position="233"/>
    </location>
</feature>
<dbReference type="RefSeq" id="WP_117894411.1">
    <property type="nucleotide sequence ID" value="NZ_CABJCV010000005.1"/>
</dbReference>
<dbReference type="InterPro" id="IPR018076">
    <property type="entry name" value="T2SS_GspF_dom"/>
</dbReference>
<evidence type="ECO:0000256" key="6">
    <source>
        <dbReference type="ARBA" id="ARBA00022692"/>
    </source>
</evidence>
<keyword evidence="8 10" id="KW-0472">Membrane</keyword>
<dbReference type="PRINTS" id="PR00812">
    <property type="entry name" value="BCTERIALGSPF"/>
</dbReference>
<dbReference type="GO" id="GO:0009306">
    <property type="term" value="P:protein secretion"/>
    <property type="evidence" value="ECO:0007669"/>
    <property type="project" value="InterPro"/>
</dbReference>
<dbReference type="EMBL" id="QRUP01000005">
    <property type="protein sequence ID" value="RGR75245.1"/>
    <property type="molecule type" value="Genomic_DNA"/>
</dbReference>
<keyword evidence="6 9" id="KW-0812">Transmembrane</keyword>
<evidence type="ECO:0000259" key="11">
    <source>
        <dbReference type="Pfam" id="PF00482"/>
    </source>
</evidence>
<dbReference type="GeneID" id="83014873"/>
<protein>
    <submittedName>
        <fullName evidence="12">Type II secretion system F family protein</fullName>
    </submittedName>
</protein>
<dbReference type="AlphaFoldDB" id="A0A412G3V3"/>
<dbReference type="GO" id="GO:0005886">
    <property type="term" value="C:plasma membrane"/>
    <property type="evidence" value="ECO:0007669"/>
    <property type="project" value="UniProtKB-SubCell"/>
</dbReference>
<evidence type="ECO:0000256" key="8">
    <source>
        <dbReference type="ARBA" id="ARBA00023136"/>
    </source>
</evidence>
<feature type="transmembrane region" description="Helical" evidence="10">
    <location>
        <begin position="163"/>
        <end position="192"/>
    </location>
</feature>
<sequence>MESYLYTAVNNEGKKVRGEKRAEDVVHLYSLLNNEGLYCLNAHRKAQWENQAVKPKNQELSLMCKQLSAMLSSGIPLVNALEMLRQKSDKKKMKKLYAQLVEEVRKGSSLTLAMKQCQQAFPPLLIYLVQAGEMNGTLDSVMERMAGHYDKEYKLRNKVTSALIYPIMLLVVTVAVILALMTSVVPSFLSMVGDMELPWNTLLLISMSNFIVAYWPFLLLGVLVAILGFRMALKVPAIRRGFDEIKVKFPVFGTLNRIVATSRFARTFSSLYSSGISVIDSLQVSGDVLNNSYFTEKVNWICERVRRGEMLSRSIEASEAFDPLLNSMMYVGEESGSLEEVLNSISDYYDTEADNATQKMVALMEPIMIVILAIIIFFVIISIIMPIYDSYGMIA</sequence>
<dbReference type="FunFam" id="1.20.81.30:FF:000001">
    <property type="entry name" value="Type II secretion system protein F"/>
    <property type="match status" value="2"/>
</dbReference>
<dbReference type="Gene3D" id="1.20.81.30">
    <property type="entry name" value="Type II secretion system (T2SS), domain F"/>
    <property type="match status" value="2"/>
</dbReference>
<dbReference type="InterPro" id="IPR003004">
    <property type="entry name" value="GspF/PilC"/>
</dbReference>
<feature type="domain" description="Type II secretion system protein GspF" evidence="11">
    <location>
        <begin position="64"/>
        <end position="186"/>
    </location>
</feature>
<evidence type="ECO:0000256" key="7">
    <source>
        <dbReference type="ARBA" id="ARBA00022989"/>
    </source>
</evidence>
<evidence type="ECO:0000256" key="9">
    <source>
        <dbReference type="RuleBase" id="RU003923"/>
    </source>
</evidence>
<keyword evidence="4" id="KW-1003">Cell membrane</keyword>
<dbReference type="Proteomes" id="UP000284178">
    <property type="component" value="Unassembled WGS sequence"/>
</dbReference>
<comment type="caution">
    <text evidence="12">The sequence shown here is derived from an EMBL/GenBank/DDBJ whole genome shotgun (WGS) entry which is preliminary data.</text>
</comment>
<accession>A0A412G3V3</accession>
<comment type="similarity">
    <text evidence="2 9">Belongs to the GSP F family.</text>
</comment>
<dbReference type="InterPro" id="IPR001992">
    <property type="entry name" value="T2SS_GspF/T4SS_PilC_CS"/>
</dbReference>
<feature type="transmembrane region" description="Helical" evidence="10">
    <location>
        <begin position="367"/>
        <end position="388"/>
    </location>
</feature>
<organism evidence="12 13">
    <name type="scientific">Holdemania filiformis</name>
    <dbReference type="NCBI Taxonomy" id="61171"/>
    <lineage>
        <taxon>Bacteria</taxon>
        <taxon>Bacillati</taxon>
        <taxon>Bacillota</taxon>
        <taxon>Erysipelotrichia</taxon>
        <taxon>Erysipelotrichales</taxon>
        <taxon>Erysipelotrichaceae</taxon>
        <taxon>Holdemania</taxon>
    </lineage>
</organism>
<evidence type="ECO:0000256" key="4">
    <source>
        <dbReference type="ARBA" id="ARBA00022475"/>
    </source>
</evidence>
<keyword evidence="7 10" id="KW-1133">Transmembrane helix</keyword>
<evidence type="ECO:0000256" key="10">
    <source>
        <dbReference type="SAM" id="Phobius"/>
    </source>
</evidence>
<evidence type="ECO:0000256" key="1">
    <source>
        <dbReference type="ARBA" id="ARBA00004429"/>
    </source>
</evidence>
<name>A0A412G3V3_9FIRM</name>
<gene>
    <name evidence="12" type="ORF">DWY25_05565</name>
</gene>
<evidence type="ECO:0000313" key="13">
    <source>
        <dbReference type="Proteomes" id="UP000284178"/>
    </source>
</evidence>
<reference evidence="12 13" key="1">
    <citation type="submission" date="2018-08" db="EMBL/GenBank/DDBJ databases">
        <title>A genome reference for cultivated species of the human gut microbiota.</title>
        <authorList>
            <person name="Zou Y."/>
            <person name="Xue W."/>
            <person name="Luo G."/>
        </authorList>
    </citation>
    <scope>NUCLEOTIDE SEQUENCE [LARGE SCALE GENOMIC DNA]</scope>
    <source>
        <strain evidence="12 13">AF24-29</strain>
    </source>
</reference>
<evidence type="ECO:0000256" key="2">
    <source>
        <dbReference type="ARBA" id="ARBA00005745"/>
    </source>
</evidence>
<dbReference type="Pfam" id="PF00482">
    <property type="entry name" value="T2SSF"/>
    <property type="match status" value="2"/>
</dbReference>
<keyword evidence="3 9" id="KW-0813">Transport</keyword>
<evidence type="ECO:0000313" key="12">
    <source>
        <dbReference type="EMBL" id="RGR75245.1"/>
    </source>
</evidence>
<evidence type="ECO:0000256" key="5">
    <source>
        <dbReference type="ARBA" id="ARBA00022519"/>
    </source>
</evidence>
<dbReference type="InterPro" id="IPR042094">
    <property type="entry name" value="T2SS_GspF_sf"/>
</dbReference>
<keyword evidence="5" id="KW-0997">Cell inner membrane</keyword>
<proteinExistence type="inferred from homology"/>
<keyword evidence="13" id="KW-1185">Reference proteome</keyword>
<dbReference type="PROSITE" id="PS00874">
    <property type="entry name" value="T2SP_F"/>
    <property type="match status" value="1"/>
</dbReference>
<feature type="domain" description="Type II secretion system protein GspF" evidence="11">
    <location>
        <begin position="264"/>
        <end position="386"/>
    </location>
</feature>